<dbReference type="InterPro" id="IPR024079">
    <property type="entry name" value="MetalloPept_cat_dom_sf"/>
</dbReference>
<keyword evidence="8" id="KW-0482">Metalloprotease</keyword>
<keyword evidence="6" id="KW-0378">Hydrolase</keyword>
<feature type="domain" description="Peptidase M43 pregnancy-associated plasma-A" evidence="10">
    <location>
        <begin position="131"/>
        <end position="172"/>
    </location>
</feature>
<evidence type="ECO:0000313" key="11">
    <source>
        <dbReference type="EMBL" id="VUC26029.1"/>
    </source>
</evidence>
<evidence type="ECO:0000256" key="3">
    <source>
        <dbReference type="ARBA" id="ARBA00022670"/>
    </source>
</evidence>
<comment type="function">
    <text evidence="1">Secreted metalloproteinase that allows assimilation of proteinaceous substrates.</text>
</comment>
<evidence type="ECO:0000256" key="7">
    <source>
        <dbReference type="ARBA" id="ARBA00022833"/>
    </source>
</evidence>
<sequence>MGRAAKPLHDTYNILNSLLGSHFRFIKIENIYHCNLENSLTLSGIIIDITPAQYVPEGSKNTPRRQFRICGSLRKGNCSALNVYFLGYGSIGQCSFPQDIIEGSDELYLNGCMVNAQTLPGGSIDGYNLGGTTIHEVGHWFTLVHTFQGGCDDLDMVDDTPAQAWYSISCPIGQDSCPSPVLDPMHNYGLFSSRNLPFTVMRL</sequence>
<evidence type="ECO:0000256" key="6">
    <source>
        <dbReference type="ARBA" id="ARBA00022801"/>
    </source>
</evidence>
<gene>
    <name evidence="11" type="ORF">CLO192961_LOCUS179528</name>
</gene>
<protein>
    <recommendedName>
        <fullName evidence="10">Peptidase M43 pregnancy-associated plasma-A domain-containing protein</fullName>
    </recommendedName>
</protein>
<dbReference type="Proteomes" id="UP000766486">
    <property type="component" value="Unassembled WGS sequence"/>
</dbReference>
<comment type="caution">
    <text evidence="11">The sequence shown here is derived from an EMBL/GenBank/DDBJ whole genome shotgun (WGS) entry which is preliminary data.</text>
</comment>
<evidence type="ECO:0000256" key="5">
    <source>
        <dbReference type="ARBA" id="ARBA00022729"/>
    </source>
</evidence>
<name>A0ABY6U4N1_BIOOC</name>
<keyword evidence="3" id="KW-0645">Protease</keyword>
<dbReference type="Pfam" id="PF05572">
    <property type="entry name" value="Peptidase_M43"/>
    <property type="match status" value="1"/>
</dbReference>
<proteinExistence type="inferred from homology"/>
<evidence type="ECO:0000256" key="9">
    <source>
        <dbReference type="ARBA" id="ARBA00023157"/>
    </source>
</evidence>
<comment type="similarity">
    <text evidence="2">Belongs to the peptidase M43B family.</text>
</comment>
<dbReference type="PANTHER" id="PTHR47466:SF1">
    <property type="entry name" value="METALLOPROTEASE MEP1 (AFU_ORTHOLOGUE AFUA_1G07730)-RELATED"/>
    <property type="match status" value="1"/>
</dbReference>
<dbReference type="PANTHER" id="PTHR47466">
    <property type="match status" value="1"/>
</dbReference>
<dbReference type="EMBL" id="CABFNS010000742">
    <property type="protein sequence ID" value="VUC26029.1"/>
    <property type="molecule type" value="Genomic_DNA"/>
</dbReference>
<evidence type="ECO:0000313" key="12">
    <source>
        <dbReference type="Proteomes" id="UP000766486"/>
    </source>
</evidence>
<evidence type="ECO:0000256" key="1">
    <source>
        <dbReference type="ARBA" id="ARBA00003174"/>
    </source>
</evidence>
<accession>A0ABY6U4N1</accession>
<keyword evidence="5" id="KW-0732">Signal</keyword>
<organism evidence="11 12">
    <name type="scientific">Bionectria ochroleuca</name>
    <name type="common">Gliocladium roseum</name>
    <dbReference type="NCBI Taxonomy" id="29856"/>
    <lineage>
        <taxon>Eukaryota</taxon>
        <taxon>Fungi</taxon>
        <taxon>Dikarya</taxon>
        <taxon>Ascomycota</taxon>
        <taxon>Pezizomycotina</taxon>
        <taxon>Sordariomycetes</taxon>
        <taxon>Hypocreomycetidae</taxon>
        <taxon>Hypocreales</taxon>
        <taxon>Bionectriaceae</taxon>
        <taxon>Clonostachys</taxon>
    </lineage>
</organism>
<evidence type="ECO:0000256" key="8">
    <source>
        <dbReference type="ARBA" id="ARBA00023049"/>
    </source>
</evidence>
<dbReference type="SUPFAM" id="SSF55486">
    <property type="entry name" value="Metalloproteases ('zincins'), catalytic domain"/>
    <property type="match status" value="1"/>
</dbReference>
<keyword evidence="12" id="KW-1185">Reference proteome</keyword>
<keyword evidence="7" id="KW-0862">Zinc</keyword>
<dbReference type="Gene3D" id="3.40.390.10">
    <property type="entry name" value="Collagenase (Catalytic Domain)"/>
    <property type="match status" value="1"/>
</dbReference>
<keyword evidence="4" id="KW-0479">Metal-binding</keyword>
<evidence type="ECO:0000256" key="2">
    <source>
        <dbReference type="ARBA" id="ARBA00008721"/>
    </source>
</evidence>
<dbReference type="InterPro" id="IPR008754">
    <property type="entry name" value="Peptidase_M43"/>
</dbReference>
<reference evidence="11 12" key="1">
    <citation type="submission" date="2019-06" db="EMBL/GenBank/DDBJ databases">
        <authorList>
            <person name="Broberg M."/>
        </authorList>
    </citation>
    <scope>NUCLEOTIDE SEQUENCE [LARGE SCALE GENOMIC DNA]</scope>
</reference>
<evidence type="ECO:0000256" key="4">
    <source>
        <dbReference type="ARBA" id="ARBA00022723"/>
    </source>
</evidence>
<evidence type="ECO:0000259" key="10">
    <source>
        <dbReference type="Pfam" id="PF05572"/>
    </source>
</evidence>
<keyword evidence="9" id="KW-1015">Disulfide bond</keyword>